<keyword evidence="2" id="KW-1185">Reference proteome</keyword>
<name>A0AAD8IAW8_9APIA</name>
<sequence length="107" mass="11981">MGRRIVRKNFPEEPEKHSRLWESEDICEVLKEQKGTGVTSVSPNISFRQIDSGFGHPVNVDTEEFPNWISQSVPSTVSPVNNAIGEKCFQSTLSLNLLSNVPHKFLG</sequence>
<dbReference type="Proteomes" id="UP001237642">
    <property type="component" value="Unassembled WGS sequence"/>
</dbReference>
<dbReference type="EMBL" id="JAUIZM010000005">
    <property type="protein sequence ID" value="KAK1382359.1"/>
    <property type="molecule type" value="Genomic_DNA"/>
</dbReference>
<comment type="caution">
    <text evidence="1">The sequence shown here is derived from an EMBL/GenBank/DDBJ whole genome shotgun (WGS) entry which is preliminary data.</text>
</comment>
<organism evidence="1 2">
    <name type="scientific">Heracleum sosnowskyi</name>
    <dbReference type="NCBI Taxonomy" id="360622"/>
    <lineage>
        <taxon>Eukaryota</taxon>
        <taxon>Viridiplantae</taxon>
        <taxon>Streptophyta</taxon>
        <taxon>Embryophyta</taxon>
        <taxon>Tracheophyta</taxon>
        <taxon>Spermatophyta</taxon>
        <taxon>Magnoliopsida</taxon>
        <taxon>eudicotyledons</taxon>
        <taxon>Gunneridae</taxon>
        <taxon>Pentapetalae</taxon>
        <taxon>asterids</taxon>
        <taxon>campanulids</taxon>
        <taxon>Apiales</taxon>
        <taxon>Apiaceae</taxon>
        <taxon>Apioideae</taxon>
        <taxon>apioid superclade</taxon>
        <taxon>Tordylieae</taxon>
        <taxon>Tordyliinae</taxon>
        <taxon>Heracleum</taxon>
    </lineage>
</organism>
<gene>
    <name evidence="1" type="ORF">POM88_020094</name>
</gene>
<reference evidence="1" key="1">
    <citation type="submission" date="2023-02" db="EMBL/GenBank/DDBJ databases">
        <title>Genome of toxic invasive species Heracleum sosnowskyi carries increased number of genes despite the absence of recent whole-genome duplications.</title>
        <authorList>
            <person name="Schelkunov M."/>
            <person name="Shtratnikova V."/>
            <person name="Makarenko M."/>
            <person name="Klepikova A."/>
            <person name="Omelchenko D."/>
            <person name="Novikova G."/>
            <person name="Obukhova E."/>
            <person name="Bogdanov V."/>
            <person name="Penin A."/>
            <person name="Logacheva M."/>
        </authorList>
    </citation>
    <scope>NUCLEOTIDE SEQUENCE</scope>
    <source>
        <strain evidence="1">Hsosn_3</strain>
        <tissue evidence="1">Leaf</tissue>
    </source>
</reference>
<reference evidence="1" key="2">
    <citation type="submission" date="2023-05" db="EMBL/GenBank/DDBJ databases">
        <authorList>
            <person name="Schelkunov M.I."/>
        </authorList>
    </citation>
    <scope>NUCLEOTIDE SEQUENCE</scope>
    <source>
        <strain evidence="1">Hsosn_3</strain>
        <tissue evidence="1">Leaf</tissue>
    </source>
</reference>
<evidence type="ECO:0000313" key="2">
    <source>
        <dbReference type="Proteomes" id="UP001237642"/>
    </source>
</evidence>
<proteinExistence type="predicted"/>
<evidence type="ECO:0000313" key="1">
    <source>
        <dbReference type="EMBL" id="KAK1382359.1"/>
    </source>
</evidence>
<accession>A0AAD8IAW8</accession>
<dbReference type="AlphaFoldDB" id="A0AAD8IAW8"/>
<protein>
    <submittedName>
        <fullName evidence="1">Uncharacterized protein</fullName>
    </submittedName>
</protein>